<proteinExistence type="predicted"/>
<name>A0ABR1U023_9PEZI</name>
<protein>
    <submittedName>
        <fullName evidence="2">Uncharacterized protein</fullName>
    </submittedName>
</protein>
<accession>A0ABR1U023</accession>
<gene>
    <name evidence="2" type="ORF">PG993_003626</name>
</gene>
<dbReference type="Proteomes" id="UP001444661">
    <property type="component" value="Unassembled WGS sequence"/>
</dbReference>
<dbReference type="EMBL" id="JAQQWK010000002">
    <property type="protein sequence ID" value="KAK8052241.1"/>
    <property type="molecule type" value="Genomic_DNA"/>
</dbReference>
<organism evidence="2 3">
    <name type="scientific">Apiospora rasikravindrae</name>
    <dbReference type="NCBI Taxonomy" id="990691"/>
    <lineage>
        <taxon>Eukaryota</taxon>
        <taxon>Fungi</taxon>
        <taxon>Dikarya</taxon>
        <taxon>Ascomycota</taxon>
        <taxon>Pezizomycotina</taxon>
        <taxon>Sordariomycetes</taxon>
        <taxon>Xylariomycetidae</taxon>
        <taxon>Amphisphaeriales</taxon>
        <taxon>Apiosporaceae</taxon>
        <taxon>Apiospora</taxon>
    </lineage>
</organism>
<feature type="region of interest" description="Disordered" evidence="1">
    <location>
        <begin position="1"/>
        <end position="24"/>
    </location>
</feature>
<reference evidence="2 3" key="1">
    <citation type="submission" date="2023-01" db="EMBL/GenBank/DDBJ databases">
        <title>Analysis of 21 Apiospora genomes using comparative genomics revels a genus with tremendous synthesis potential of carbohydrate active enzymes and secondary metabolites.</title>
        <authorList>
            <person name="Sorensen T."/>
        </authorList>
    </citation>
    <scope>NUCLEOTIDE SEQUENCE [LARGE SCALE GENOMIC DNA]</scope>
    <source>
        <strain evidence="2 3">CBS 33761</strain>
    </source>
</reference>
<evidence type="ECO:0000256" key="1">
    <source>
        <dbReference type="SAM" id="MobiDB-lite"/>
    </source>
</evidence>
<keyword evidence="3" id="KW-1185">Reference proteome</keyword>
<evidence type="ECO:0000313" key="3">
    <source>
        <dbReference type="Proteomes" id="UP001444661"/>
    </source>
</evidence>
<sequence length="106" mass="11535">MTTSGVTHDVDDVANVPIDDRSPDPTTYILSHEGAAYCDRTLDYIAPDQVARYGAATFPAANRRSSSGSFISDEFRRLAGHECDTIQDPCSSGTSRLPLPARKKRC</sequence>
<comment type="caution">
    <text evidence="2">The sequence shown here is derived from an EMBL/GenBank/DDBJ whole genome shotgun (WGS) entry which is preliminary data.</text>
</comment>
<evidence type="ECO:0000313" key="2">
    <source>
        <dbReference type="EMBL" id="KAK8052241.1"/>
    </source>
</evidence>